<name>A0A0A9GFM2_ARUDO</name>
<protein>
    <submittedName>
        <fullName evidence="2">Uncharacterized protein</fullName>
    </submittedName>
</protein>
<sequence>MSKNCSPCHCFLFFLNLLLITLVFLIFVCSLFLYVKEK</sequence>
<dbReference type="AlphaFoldDB" id="A0A0A9GFM2"/>
<proteinExistence type="predicted"/>
<keyword evidence="1" id="KW-0812">Transmembrane</keyword>
<reference evidence="2" key="1">
    <citation type="submission" date="2014-09" db="EMBL/GenBank/DDBJ databases">
        <authorList>
            <person name="Magalhaes I.L.F."/>
            <person name="Oliveira U."/>
            <person name="Santos F.R."/>
            <person name="Vidigal T.H.D.A."/>
            <person name="Brescovit A.D."/>
            <person name="Santos A.J."/>
        </authorList>
    </citation>
    <scope>NUCLEOTIDE SEQUENCE</scope>
    <source>
        <tissue evidence="2">Shoot tissue taken approximately 20 cm above the soil surface</tissue>
    </source>
</reference>
<evidence type="ECO:0000256" key="1">
    <source>
        <dbReference type="SAM" id="Phobius"/>
    </source>
</evidence>
<reference evidence="2" key="2">
    <citation type="journal article" date="2015" name="Data Brief">
        <title>Shoot transcriptome of the giant reed, Arundo donax.</title>
        <authorList>
            <person name="Barrero R.A."/>
            <person name="Guerrero F.D."/>
            <person name="Moolhuijzen P."/>
            <person name="Goolsby J.A."/>
            <person name="Tidwell J."/>
            <person name="Bellgard S.E."/>
            <person name="Bellgard M.I."/>
        </authorList>
    </citation>
    <scope>NUCLEOTIDE SEQUENCE</scope>
    <source>
        <tissue evidence="2">Shoot tissue taken approximately 20 cm above the soil surface</tissue>
    </source>
</reference>
<keyword evidence="1" id="KW-1133">Transmembrane helix</keyword>
<dbReference type="EMBL" id="GBRH01176535">
    <property type="protein sequence ID" value="JAE21361.1"/>
    <property type="molecule type" value="Transcribed_RNA"/>
</dbReference>
<accession>A0A0A9GFM2</accession>
<evidence type="ECO:0000313" key="2">
    <source>
        <dbReference type="EMBL" id="JAE21361.1"/>
    </source>
</evidence>
<feature type="transmembrane region" description="Helical" evidence="1">
    <location>
        <begin position="12"/>
        <end position="35"/>
    </location>
</feature>
<organism evidence="2">
    <name type="scientific">Arundo donax</name>
    <name type="common">Giant reed</name>
    <name type="synonym">Donax arundinaceus</name>
    <dbReference type="NCBI Taxonomy" id="35708"/>
    <lineage>
        <taxon>Eukaryota</taxon>
        <taxon>Viridiplantae</taxon>
        <taxon>Streptophyta</taxon>
        <taxon>Embryophyta</taxon>
        <taxon>Tracheophyta</taxon>
        <taxon>Spermatophyta</taxon>
        <taxon>Magnoliopsida</taxon>
        <taxon>Liliopsida</taxon>
        <taxon>Poales</taxon>
        <taxon>Poaceae</taxon>
        <taxon>PACMAD clade</taxon>
        <taxon>Arundinoideae</taxon>
        <taxon>Arundineae</taxon>
        <taxon>Arundo</taxon>
    </lineage>
</organism>
<keyword evidence="1" id="KW-0472">Membrane</keyword>